<keyword evidence="1" id="KW-0012">Acyltransferase</keyword>
<evidence type="ECO:0000256" key="1">
    <source>
        <dbReference type="RuleBase" id="RU367021"/>
    </source>
</evidence>
<dbReference type="GO" id="GO:0008870">
    <property type="term" value="F:galactoside O-acetyltransferase activity"/>
    <property type="evidence" value="ECO:0007669"/>
    <property type="project" value="TreeGrafter"/>
</dbReference>
<dbReference type="AlphaFoldDB" id="A0A921FC93"/>
<dbReference type="Gene3D" id="2.160.10.10">
    <property type="entry name" value="Hexapeptide repeat proteins"/>
    <property type="match status" value="1"/>
</dbReference>
<evidence type="ECO:0000313" key="3">
    <source>
        <dbReference type="Proteomes" id="UP000707535"/>
    </source>
</evidence>
<dbReference type="Proteomes" id="UP000707535">
    <property type="component" value="Unassembled WGS sequence"/>
</dbReference>
<reference evidence="2" key="1">
    <citation type="journal article" date="2021" name="PeerJ">
        <title>Extensive microbial diversity within the chicken gut microbiome revealed by metagenomics and culture.</title>
        <authorList>
            <person name="Gilroy R."/>
            <person name="Ravi A."/>
            <person name="Getino M."/>
            <person name="Pursley I."/>
            <person name="Horton D.L."/>
            <person name="Alikhan N.F."/>
            <person name="Baker D."/>
            <person name="Gharbi K."/>
            <person name="Hall N."/>
            <person name="Watson M."/>
            <person name="Adriaenssens E.M."/>
            <person name="Foster-Nyarko E."/>
            <person name="Jarju S."/>
            <person name="Secka A."/>
            <person name="Antonio M."/>
            <person name="Oren A."/>
            <person name="Chaudhuri R.R."/>
            <person name="La Ragione R."/>
            <person name="Hildebrand F."/>
            <person name="Pallen M.J."/>
        </authorList>
    </citation>
    <scope>NUCLEOTIDE SEQUENCE</scope>
    <source>
        <strain evidence="2">CHK174-6876</strain>
    </source>
</reference>
<proteinExistence type="inferred from homology"/>
<dbReference type="InterPro" id="IPR001451">
    <property type="entry name" value="Hexapep"/>
</dbReference>
<dbReference type="Pfam" id="PF14602">
    <property type="entry name" value="Hexapep_2"/>
    <property type="match status" value="1"/>
</dbReference>
<dbReference type="InterPro" id="IPR039369">
    <property type="entry name" value="LacA-like"/>
</dbReference>
<dbReference type="PANTHER" id="PTHR43017:SF1">
    <property type="entry name" value="ACETYLTRANSFERASE YJL218W-RELATED"/>
    <property type="match status" value="1"/>
</dbReference>
<name>A0A921FC93_9LACO</name>
<dbReference type="EMBL" id="DYXG01000093">
    <property type="protein sequence ID" value="HJE97803.1"/>
    <property type="molecule type" value="Genomic_DNA"/>
</dbReference>
<comment type="caution">
    <text evidence="2">The sequence shown here is derived from an EMBL/GenBank/DDBJ whole genome shotgun (WGS) entry which is preliminary data.</text>
</comment>
<keyword evidence="1" id="KW-0808">Transferase</keyword>
<dbReference type="EC" id="2.3.1.-" evidence="1"/>
<dbReference type="InterPro" id="IPR011004">
    <property type="entry name" value="Trimer_LpxA-like_sf"/>
</dbReference>
<dbReference type="PANTHER" id="PTHR43017">
    <property type="entry name" value="GALACTOSIDE O-ACETYLTRANSFERASE"/>
    <property type="match status" value="1"/>
</dbReference>
<protein>
    <recommendedName>
        <fullName evidence="1">Acetyltransferase</fullName>
        <ecNumber evidence="1">2.3.1.-</ecNumber>
    </recommendedName>
</protein>
<sequence>MAREKFIKNVKCDPSNEDVKLLLQQLNSIEGHCEQKKENVIAQLFGRVGDSAVIEPDFDCKFGCNISVGRNFNCSSDCSFVDEHTISIGDNCFLAPLVTLDTSKQNGECESSSIIIGDDVWLGCNSEIDAGVTLGNNVVVSANSTITKSFGDNVILAGSPAKIIGKNNRKNLLTDEIFSEFRSM</sequence>
<reference evidence="2" key="2">
    <citation type="submission" date="2021-09" db="EMBL/GenBank/DDBJ databases">
        <authorList>
            <person name="Gilroy R."/>
        </authorList>
    </citation>
    <scope>NUCLEOTIDE SEQUENCE</scope>
    <source>
        <strain evidence="2">CHK174-6876</strain>
    </source>
</reference>
<gene>
    <name evidence="2" type="ORF">K8V00_09300</name>
</gene>
<organism evidence="2 3">
    <name type="scientific">Ligilactobacillus acidipiscis</name>
    <dbReference type="NCBI Taxonomy" id="89059"/>
    <lineage>
        <taxon>Bacteria</taxon>
        <taxon>Bacillati</taxon>
        <taxon>Bacillota</taxon>
        <taxon>Bacilli</taxon>
        <taxon>Lactobacillales</taxon>
        <taxon>Lactobacillaceae</taxon>
        <taxon>Ligilactobacillus</taxon>
    </lineage>
</organism>
<dbReference type="SUPFAM" id="SSF51161">
    <property type="entry name" value="Trimeric LpxA-like enzymes"/>
    <property type="match status" value="1"/>
</dbReference>
<accession>A0A921FC93</accession>
<evidence type="ECO:0000313" key="2">
    <source>
        <dbReference type="EMBL" id="HJE97803.1"/>
    </source>
</evidence>
<comment type="similarity">
    <text evidence="1">Belongs to the transferase hexapeptide repeat family.</text>
</comment>